<proteinExistence type="predicted"/>
<name>A0A6P8HRI4_ACTTE</name>
<dbReference type="PANTHER" id="PTHR14905:SF7">
    <property type="entry name" value="VON WILLEBRAND FACTOR A DOMAIN-CONTAINING PROTEIN 7"/>
    <property type="match status" value="1"/>
</dbReference>
<evidence type="ECO:0000256" key="1">
    <source>
        <dbReference type="ARBA" id="ARBA00004613"/>
    </source>
</evidence>
<accession>A0A6P8HRI4</accession>
<evidence type="ECO:0000256" key="2">
    <source>
        <dbReference type="ARBA" id="ARBA00022525"/>
    </source>
</evidence>
<dbReference type="OrthoDB" id="5971315at2759"/>
<protein>
    <submittedName>
        <fullName evidence="10">von Willebrand factor A domain-containing protein 7-like</fullName>
    </submittedName>
</protein>
<gene>
    <name evidence="10" type="primary">LOC116294290</name>
</gene>
<reference evidence="10" key="1">
    <citation type="submission" date="2025-08" db="UniProtKB">
        <authorList>
            <consortium name="RefSeq"/>
        </authorList>
    </citation>
    <scope>IDENTIFICATION</scope>
    <source>
        <tissue evidence="10">Tentacle</tissue>
    </source>
</reference>
<dbReference type="FunCoup" id="A0A6P8HRI4">
    <property type="interactions" value="5"/>
</dbReference>
<keyword evidence="4" id="KW-0325">Glycoprotein</keyword>
<dbReference type="PANTHER" id="PTHR14905">
    <property type="entry name" value="NG37"/>
    <property type="match status" value="1"/>
</dbReference>
<dbReference type="InterPro" id="IPR057615">
    <property type="entry name" value="Ig_VWA7"/>
</dbReference>
<dbReference type="InterPro" id="IPR056475">
    <property type="entry name" value="GBD_Hemicentin/VWA7"/>
</dbReference>
<dbReference type="Pfam" id="PF25106">
    <property type="entry name" value="VWA_4"/>
    <property type="match status" value="1"/>
</dbReference>
<dbReference type="SUPFAM" id="SSF53300">
    <property type="entry name" value="vWA-like"/>
    <property type="match status" value="1"/>
</dbReference>
<evidence type="ECO:0000259" key="8">
    <source>
        <dbReference type="Pfam" id="PF25106"/>
    </source>
</evidence>
<feature type="domain" description="Hemicentin-1-like von Willebrand factor A" evidence="8">
    <location>
        <begin position="179"/>
        <end position="312"/>
    </location>
</feature>
<dbReference type="Gene3D" id="3.40.50.410">
    <property type="entry name" value="von Willebrand factor, type A domain"/>
    <property type="match status" value="1"/>
</dbReference>
<evidence type="ECO:0000259" key="7">
    <source>
        <dbReference type="Pfam" id="PF23619"/>
    </source>
</evidence>
<evidence type="ECO:0000256" key="4">
    <source>
        <dbReference type="ARBA" id="ARBA00023180"/>
    </source>
</evidence>
<dbReference type="InParanoid" id="A0A6P8HRI4"/>
<dbReference type="Pfam" id="PF23619">
    <property type="entry name" value="Ig_VWA7"/>
    <property type="match status" value="1"/>
</dbReference>
<dbReference type="RefSeq" id="XP_031557718.1">
    <property type="nucleotide sequence ID" value="XM_031701858.1"/>
</dbReference>
<keyword evidence="2" id="KW-0964">Secreted</keyword>
<dbReference type="Pfam" id="PF23560">
    <property type="entry name" value="GBD_Hemicentin"/>
    <property type="match status" value="1"/>
</dbReference>
<evidence type="ECO:0000259" key="6">
    <source>
        <dbReference type="Pfam" id="PF23560"/>
    </source>
</evidence>
<feature type="domain" description="VWA7 Ig-like" evidence="7">
    <location>
        <begin position="583"/>
        <end position="660"/>
    </location>
</feature>
<dbReference type="InterPro" id="IPR052577">
    <property type="entry name" value="VWA7"/>
</dbReference>
<evidence type="ECO:0000313" key="10">
    <source>
        <dbReference type="RefSeq" id="XP_031557718.1"/>
    </source>
</evidence>
<sequence length="671" mass="74292">MRTLAYLLVLSLTPVFRFHLADGFTFPSILDDARQAMMKFSTTRSNSSRPRPALKLQAFHGLASNSSLPVKKPRQTKPSNSFLEILSKVEKHVLEAQASGNTAHLSNLTKNIKVALKQRSYLFAREALGQALCKSISSSRPGISKRSGSDGARYLARLKKEIGPDKFSKLLGVEDSKTLAFAIDDTGSMRNDIYAVKEIAKAIVRTAGKTAENYILSVFNDPTTGPVLFKENGSEFIKELEKLIAHDGGDDPELTFKGMLAAMEEEPNEGSPVYVFTDATAKDHTKDNIKTLIDYANGLNVNINFFTTSAASSFAPFVQVARETCGMILRLVDSSEIKKLESITKLSLRNSGVCVTDGNDGDDFDNKKRAVSRSKVILVDDSVKNMIISVSTQNPKPVIVLRDPSGTRFTGRKISLLRAAIYELIIPTPGRWTLSVAASAGKYHYLVRGSSDSNIDFDYYFVMLPTRKGRYPIPINQPLAGQRANAIITVAGAERIQRNRLSVELIDSRNGRVLTTVAMTPRSSSKAHFVVSFTPPSTPFKLRMKGRTKAGNVFERSSIKTIRATTALIRVYRAKDGQLTIPRGRRMFVILLIFNVGPTETFDVSVNDPKQYATKRRKRHVKVNKNRSRRFSMWFTAPLSATPGESYPVAVTIKGRKSRVETGQILNFMVV</sequence>
<evidence type="ECO:0000256" key="5">
    <source>
        <dbReference type="SAM" id="SignalP"/>
    </source>
</evidence>
<dbReference type="GeneID" id="116294290"/>
<evidence type="ECO:0000256" key="3">
    <source>
        <dbReference type="ARBA" id="ARBA00022729"/>
    </source>
</evidence>
<dbReference type="Proteomes" id="UP000515163">
    <property type="component" value="Unplaced"/>
</dbReference>
<organism evidence="9 10">
    <name type="scientific">Actinia tenebrosa</name>
    <name type="common">Australian red waratah sea anemone</name>
    <dbReference type="NCBI Taxonomy" id="6105"/>
    <lineage>
        <taxon>Eukaryota</taxon>
        <taxon>Metazoa</taxon>
        <taxon>Cnidaria</taxon>
        <taxon>Anthozoa</taxon>
        <taxon>Hexacorallia</taxon>
        <taxon>Actiniaria</taxon>
        <taxon>Actiniidae</taxon>
        <taxon>Actinia</taxon>
    </lineage>
</organism>
<dbReference type="KEGG" id="aten:116294290"/>
<dbReference type="InterPro" id="IPR036465">
    <property type="entry name" value="vWFA_dom_sf"/>
</dbReference>
<comment type="subcellular location">
    <subcellularLocation>
        <location evidence="1">Secreted</location>
    </subcellularLocation>
</comment>
<evidence type="ECO:0000313" key="9">
    <source>
        <dbReference type="Proteomes" id="UP000515163"/>
    </source>
</evidence>
<dbReference type="AlphaFoldDB" id="A0A6P8HRI4"/>
<keyword evidence="9" id="KW-1185">Reference proteome</keyword>
<feature type="domain" description="Hemicentin/VWA7 galactose-binding" evidence="6">
    <location>
        <begin position="373"/>
        <end position="451"/>
    </location>
</feature>
<dbReference type="GO" id="GO:0005576">
    <property type="term" value="C:extracellular region"/>
    <property type="evidence" value="ECO:0007669"/>
    <property type="project" value="UniProtKB-SubCell"/>
</dbReference>
<feature type="chain" id="PRO_5028432919" evidence="5">
    <location>
        <begin position="24"/>
        <end position="671"/>
    </location>
</feature>
<dbReference type="InterPro" id="IPR056861">
    <property type="entry name" value="HMCN1-like_VWA"/>
</dbReference>
<keyword evidence="3 5" id="KW-0732">Signal</keyword>
<feature type="signal peptide" evidence="5">
    <location>
        <begin position="1"/>
        <end position="23"/>
    </location>
</feature>